<accession>A0A5J6LDP2</accession>
<dbReference type="Pfam" id="PF06568">
    <property type="entry name" value="YjiS-like"/>
    <property type="match status" value="1"/>
</dbReference>
<dbReference type="EMBL" id="CP044222">
    <property type="protein sequence ID" value="QEW06476.1"/>
    <property type="molecule type" value="Genomic_DNA"/>
</dbReference>
<dbReference type="InterPro" id="IPR009506">
    <property type="entry name" value="YjiS-like"/>
</dbReference>
<gene>
    <name evidence="2" type="ORF">F5I99_08110</name>
</gene>
<dbReference type="AlphaFoldDB" id="A0A5J6LDP2"/>
<dbReference type="KEGG" id="nik:F5I99_08110"/>
<dbReference type="Proteomes" id="UP000325606">
    <property type="component" value="Chromosome"/>
</dbReference>
<sequence>MSHFSVTRLRHRLHDYWQCYRGRRQLRKLDDRLLKDVGITRSQAHHEGQKHFWNLPPFKRGPYENR</sequence>
<keyword evidence="3" id="KW-1185">Reference proteome</keyword>
<evidence type="ECO:0000259" key="1">
    <source>
        <dbReference type="Pfam" id="PF06568"/>
    </source>
</evidence>
<protein>
    <submittedName>
        <fullName evidence="2">DUF1127 domain-containing protein</fullName>
    </submittedName>
</protein>
<dbReference type="RefSeq" id="WP_151054855.1">
    <property type="nucleotide sequence ID" value="NZ_CP044222.1"/>
</dbReference>
<organism evidence="2 3">
    <name type="scientific">Nitrincola iocasae</name>
    <dbReference type="NCBI Taxonomy" id="2614693"/>
    <lineage>
        <taxon>Bacteria</taxon>
        <taxon>Pseudomonadati</taxon>
        <taxon>Pseudomonadota</taxon>
        <taxon>Gammaproteobacteria</taxon>
        <taxon>Oceanospirillales</taxon>
        <taxon>Oceanospirillaceae</taxon>
        <taxon>Nitrincola</taxon>
    </lineage>
</organism>
<name>A0A5J6LDP2_9GAMM</name>
<proteinExistence type="predicted"/>
<feature type="domain" description="YjiS-like" evidence="1">
    <location>
        <begin position="9"/>
        <end position="45"/>
    </location>
</feature>
<evidence type="ECO:0000313" key="3">
    <source>
        <dbReference type="Proteomes" id="UP000325606"/>
    </source>
</evidence>
<evidence type="ECO:0000313" key="2">
    <source>
        <dbReference type="EMBL" id="QEW06476.1"/>
    </source>
</evidence>
<reference evidence="2 3" key="1">
    <citation type="submission" date="2019-09" db="EMBL/GenBank/DDBJ databases">
        <title>Nitrincola iocasae sp. nov., a bacterium isolated from the sediment collected at a cold seep field in South China Sea.</title>
        <authorList>
            <person name="Zhang H."/>
            <person name="Wang H."/>
            <person name="Li C."/>
        </authorList>
    </citation>
    <scope>NUCLEOTIDE SEQUENCE [LARGE SCALE GENOMIC DNA]</scope>
    <source>
        <strain evidence="2 3">KXZD1103</strain>
    </source>
</reference>